<dbReference type="GO" id="GO:0008270">
    <property type="term" value="F:zinc ion binding"/>
    <property type="evidence" value="ECO:0007669"/>
    <property type="project" value="InterPro"/>
</dbReference>
<protein>
    <recommendedName>
        <fullName evidence="3">HNH nuclease domain-containing protein</fullName>
    </recommendedName>
</protein>
<reference evidence="4 5" key="1">
    <citation type="submission" date="2020-07" db="EMBL/GenBank/DDBJ databases">
        <title>Sequencing the genomes of 1000 actinobacteria strains.</title>
        <authorList>
            <person name="Klenk H.-P."/>
        </authorList>
    </citation>
    <scope>NUCLEOTIDE SEQUENCE [LARGE SCALE GENOMIC DNA]</scope>
    <source>
        <strain evidence="4 5">DSM 19970</strain>
    </source>
</reference>
<dbReference type="OrthoDB" id="5177627at2"/>
<comment type="similarity">
    <text evidence="1">Belongs to the Rv1128c/1148c/1588c/1702c/1945/3466 family.</text>
</comment>
<evidence type="ECO:0000313" key="5">
    <source>
        <dbReference type="Proteomes" id="UP000547973"/>
    </source>
</evidence>
<dbReference type="SMART" id="SM00507">
    <property type="entry name" value="HNHc"/>
    <property type="match status" value="1"/>
</dbReference>
<dbReference type="InterPro" id="IPR003870">
    <property type="entry name" value="DUF222"/>
</dbReference>
<dbReference type="InterPro" id="IPR036280">
    <property type="entry name" value="Multihaem_cyt_sf"/>
</dbReference>
<accession>A0A7Z0CLD3</accession>
<comment type="caution">
    <text evidence="4">The sequence shown here is derived from an EMBL/GenBank/DDBJ whole genome shotgun (WGS) entry which is preliminary data.</text>
</comment>
<dbReference type="RefSeq" id="WP_062075116.1">
    <property type="nucleotide sequence ID" value="NZ_BBRC01000006.1"/>
</dbReference>
<evidence type="ECO:0000313" key="4">
    <source>
        <dbReference type="EMBL" id="NYI42645.1"/>
    </source>
</evidence>
<evidence type="ECO:0000256" key="1">
    <source>
        <dbReference type="ARBA" id="ARBA00023450"/>
    </source>
</evidence>
<dbReference type="Pfam" id="PF01844">
    <property type="entry name" value="HNH"/>
    <property type="match status" value="1"/>
</dbReference>
<dbReference type="SUPFAM" id="SSF48695">
    <property type="entry name" value="Multiheme cytochromes"/>
    <property type="match status" value="1"/>
</dbReference>
<feature type="domain" description="HNH nuclease" evidence="3">
    <location>
        <begin position="359"/>
        <end position="409"/>
    </location>
</feature>
<dbReference type="InterPro" id="IPR003615">
    <property type="entry name" value="HNH_nuc"/>
</dbReference>
<dbReference type="Pfam" id="PF02720">
    <property type="entry name" value="DUF222"/>
    <property type="match status" value="1"/>
</dbReference>
<dbReference type="Proteomes" id="UP000547973">
    <property type="component" value="Unassembled WGS sequence"/>
</dbReference>
<dbReference type="AlphaFoldDB" id="A0A7Z0CLD3"/>
<dbReference type="GO" id="GO:0003676">
    <property type="term" value="F:nucleic acid binding"/>
    <property type="evidence" value="ECO:0007669"/>
    <property type="project" value="InterPro"/>
</dbReference>
<sequence length="483" mass="52419">MAVDAANIARVSALVGELAREDVSGLSQEDFLAAHDAAARLGRLADMLRARFAGDVARRSMPDLPGGGLARRQGFGNAGQMVSRVTGGTTAGAMRAIEAGLALMPDPALMPDLSHQADPSQPDCVPEPRYPVVASAALCGDLSMEAAGLIRSGLETIADRVPSERLHELERRLVDKAVNLAPHDVRRLVATAVARADLPGHEERELRQHAERFLAWKEDHTGMVTFTGKLDAVTAAPIRTVIEQIVTHDFRARRDQDPSDQDQRTVGQMRADALFEVCRHALGCKETDQSGIRTTIVVRMYKSGLDTGRGLGRIDGVDQPVSVGQLRRLAGDAGIIPEVLGGESEVLDLGRRVRLFTLAQRLALLERDGGCAKCHAPPEHCEAHHIRWWENGGRSDLKNGVMLCTRCHHDIHRQGWEILVHANRVDFIPPPTIDPARQPQPGGLAAITIRDIGNLEPPSTRTKELAHVRTARAVSSLPSRPTP</sequence>
<organism evidence="4 5">
    <name type="scientific">Demequina lutea</name>
    <dbReference type="NCBI Taxonomy" id="431489"/>
    <lineage>
        <taxon>Bacteria</taxon>
        <taxon>Bacillati</taxon>
        <taxon>Actinomycetota</taxon>
        <taxon>Actinomycetes</taxon>
        <taxon>Micrococcales</taxon>
        <taxon>Demequinaceae</taxon>
        <taxon>Demequina</taxon>
    </lineage>
</organism>
<dbReference type="CDD" id="cd00085">
    <property type="entry name" value="HNHc"/>
    <property type="match status" value="1"/>
</dbReference>
<dbReference type="GO" id="GO:0004519">
    <property type="term" value="F:endonuclease activity"/>
    <property type="evidence" value="ECO:0007669"/>
    <property type="project" value="InterPro"/>
</dbReference>
<evidence type="ECO:0000259" key="3">
    <source>
        <dbReference type="SMART" id="SM00507"/>
    </source>
</evidence>
<feature type="region of interest" description="Disordered" evidence="2">
    <location>
        <begin position="462"/>
        <end position="483"/>
    </location>
</feature>
<name>A0A7Z0CLD3_9MICO</name>
<evidence type="ECO:0000256" key="2">
    <source>
        <dbReference type="SAM" id="MobiDB-lite"/>
    </source>
</evidence>
<proteinExistence type="inferred from homology"/>
<dbReference type="Gene3D" id="1.10.30.50">
    <property type="match status" value="1"/>
</dbReference>
<dbReference type="EMBL" id="JACBZO010000001">
    <property type="protein sequence ID" value="NYI42645.1"/>
    <property type="molecule type" value="Genomic_DNA"/>
</dbReference>
<keyword evidence="5" id="KW-1185">Reference proteome</keyword>
<dbReference type="InterPro" id="IPR002711">
    <property type="entry name" value="HNH"/>
</dbReference>
<gene>
    <name evidence="4" type="ORF">BKA03_002764</name>
</gene>